<dbReference type="EMBL" id="KQ459602">
    <property type="protein sequence ID" value="KPI93195.1"/>
    <property type="molecule type" value="Genomic_DNA"/>
</dbReference>
<feature type="chain" id="PRO_5008263524" evidence="1">
    <location>
        <begin position="23"/>
        <end position="81"/>
    </location>
</feature>
<reference evidence="2 3" key="1">
    <citation type="journal article" date="2015" name="Nat. Commun.">
        <title>Outbred genome sequencing and CRISPR/Cas9 gene editing in butterflies.</title>
        <authorList>
            <person name="Li X."/>
            <person name="Fan D."/>
            <person name="Zhang W."/>
            <person name="Liu G."/>
            <person name="Zhang L."/>
            <person name="Zhao L."/>
            <person name="Fang X."/>
            <person name="Chen L."/>
            <person name="Dong Y."/>
            <person name="Chen Y."/>
            <person name="Ding Y."/>
            <person name="Zhao R."/>
            <person name="Feng M."/>
            <person name="Zhu Y."/>
            <person name="Feng Y."/>
            <person name="Jiang X."/>
            <person name="Zhu D."/>
            <person name="Xiang H."/>
            <person name="Feng X."/>
            <person name="Li S."/>
            <person name="Wang J."/>
            <person name="Zhang G."/>
            <person name="Kronforst M.R."/>
            <person name="Wang W."/>
        </authorList>
    </citation>
    <scope>NUCLEOTIDE SEQUENCE [LARGE SCALE GENOMIC DNA]</scope>
    <source>
        <strain evidence="2">Ya'a_city_454_Px</strain>
        <tissue evidence="2">Whole body</tissue>
    </source>
</reference>
<protein>
    <submittedName>
        <fullName evidence="2">Uncharacterized protein</fullName>
    </submittedName>
</protein>
<organism evidence="2 3">
    <name type="scientific">Papilio xuthus</name>
    <name type="common">Asian swallowtail butterfly</name>
    <dbReference type="NCBI Taxonomy" id="66420"/>
    <lineage>
        <taxon>Eukaryota</taxon>
        <taxon>Metazoa</taxon>
        <taxon>Ecdysozoa</taxon>
        <taxon>Arthropoda</taxon>
        <taxon>Hexapoda</taxon>
        <taxon>Insecta</taxon>
        <taxon>Pterygota</taxon>
        <taxon>Neoptera</taxon>
        <taxon>Endopterygota</taxon>
        <taxon>Lepidoptera</taxon>
        <taxon>Glossata</taxon>
        <taxon>Ditrysia</taxon>
        <taxon>Papilionoidea</taxon>
        <taxon>Papilionidae</taxon>
        <taxon>Papilioninae</taxon>
        <taxon>Papilio</taxon>
    </lineage>
</organism>
<dbReference type="AlphaFoldDB" id="A0A194PPY7"/>
<evidence type="ECO:0000313" key="2">
    <source>
        <dbReference type="EMBL" id="KPI93195.1"/>
    </source>
</evidence>
<evidence type="ECO:0000256" key="1">
    <source>
        <dbReference type="SAM" id="SignalP"/>
    </source>
</evidence>
<name>A0A194PPY7_PAPXU</name>
<gene>
    <name evidence="2" type="ORF">RR46_10455</name>
</gene>
<feature type="signal peptide" evidence="1">
    <location>
        <begin position="1"/>
        <end position="22"/>
    </location>
</feature>
<evidence type="ECO:0000313" key="3">
    <source>
        <dbReference type="Proteomes" id="UP000053268"/>
    </source>
</evidence>
<proteinExistence type="predicted"/>
<dbReference type="Proteomes" id="UP000053268">
    <property type="component" value="Unassembled WGS sequence"/>
</dbReference>
<sequence length="81" mass="9232">MKLRKQIFCLVLLVIIASIVEGSLLVRRSLLRPNGMEPCYTCKAEDKPWSYTLLQFCGKLKDMMTRAVNAIASTTRIQKIN</sequence>
<keyword evidence="3" id="KW-1185">Reference proteome</keyword>
<keyword evidence="1" id="KW-0732">Signal</keyword>
<accession>A0A194PPY7</accession>